<dbReference type="PANTHER" id="PTHR39420:SF1">
    <property type="entry name" value="HYDROLASE"/>
    <property type="match status" value="1"/>
</dbReference>
<protein>
    <submittedName>
        <fullName evidence="1">Unannotated protein</fullName>
    </submittedName>
</protein>
<dbReference type="SUPFAM" id="SSF55486">
    <property type="entry name" value="Metalloproteases ('zincins'), catalytic domain"/>
    <property type="match status" value="1"/>
</dbReference>
<proteinExistence type="predicted"/>
<sequence>MIDWRAARYIAGRVGGDPVDPGPNGLLVREMCWESEDLVRTYTQLTEGPKVPDGEVVSRAEWIEANSLSMGPLLDAAMDGIGAKAAVKQSRNGAGVITAAAVTFEAGAVLGLMSRRVLGQYDLALIPRLADPPPRLLFVGPNIATATKSFGGAGPDFLRWVAIHEMTHAVQFSSIPWLRSYIGGLAYELLLSFEEKVPGARRSVTATSRSVAGRAARTVAGRDPLALVLNEQQHRLVERMQAVMSVVEGHAEHVMDAAGAQVIPNLERLRSSMSARRQQQKPLWKLLGRLMGMEMKMRQYEQGRQFCDAVVREAGVAGLNRVWSEPDALPSLAEVGEPSKWLARQTHSV</sequence>
<dbReference type="InterPro" id="IPR022454">
    <property type="entry name" value="CHP03883_F420-assoc"/>
</dbReference>
<dbReference type="PANTHER" id="PTHR39420">
    <property type="match status" value="1"/>
</dbReference>
<dbReference type="InterPro" id="IPR018766">
    <property type="entry name" value="Zinicin_2"/>
</dbReference>
<organism evidence="1">
    <name type="scientific">freshwater metagenome</name>
    <dbReference type="NCBI Taxonomy" id="449393"/>
    <lineage>
        <taxon>unclassified sequences</taxon>
        <taxon>metagenomes</taxon>
        <taxon>ecological metagenomes</taxon>
    </lineage>
</organism>
<reference evidence="1" key="1">
    <citation type="submission" date="2020-05" db="EMBL/GenBank/DDBJ databases">
        <authorList>
            <person name="Chiriac C."/>
            <person name="Salcher M."/>
            <person name="Ghai R."/>
            <person name="Kavagutti S V."/>
        </authorList>
    </citation>
    <scope>NUCLEOTIDE SEQUENCE</scope>
</reference>
<name>A0A6J7EBX7_9ZZZZ</name>
<dbReference type="NCBIfam" id="TIGR03883">
    <property type="entry name" value="DUF2342_F420"/>
    <property type="match status" value="1"/>
</dbReference>
<gene>
    <name evidence="1" type="ORF">UFOPK3444_01188</name>
</gene>
<dbReference type="AlphaFoldDB" id="A0A6J7EBX7"/>
<dbReference type="Pfam" id="PF10103">
    <property type="entry name" value="Zincin_2"/>
    <property type="match status" value="1"/>
</dbReference>
<accession>A0A6J7EBX7</accession>
<dbReference type="EMBL" id="CAFBLU010000021">
    <property type="protein sequence ID" value="CAB4878680.1"/>
    <property type="molecule type" value="Genomic_DNA"/>
</dbReference>
<dbReference type="InterPro" id="IPR042271">
    <property type="entry name" value="Zinicin_2_N"/>
</dbReference>
<dbReference type="Gene3D" id="1.20.150.30">
    <property type="entry name" value="Zincin-like metallopeptidase, N-terminal domain"/>
    <property type="match status" value="1"/>
</dbReference>
<dbReference type="NCBIfam" id="TIGR03624">
    <property type="entry name" value="putative hydrolase"/>
    <property type="match status" value="1"/>
</dbReference>
<evidence type="ECO:0000313" key="1">
    <source>
        <dbReference type="EMBL" id="CAB4878680.1"/>
    </source>
</evidence>